<organism evidence="3 4">
    <name type="scientific">Microbulbifer salipaludis</name>
    <dbReference type="NCBI Taxonomy" id="187980"/>
    <lineage>
        <taxon>Bacteria</taxon>
        <taxon>Pseudomonadati</taxon>
        <taxon>Pseudomonadota</taxon>
        <taxon>Gammaproteobacteria</taxon>
        <taxon>Cellvibrionales</taxon>
        <taxon>Microbulbiferaceae</taxon>
        <taxon>Microbulbifer</taxon>
    </lineage>
</organism>
<accession>A0ABS3E776</accession>
<dbReference type="EMBL" id="JAEKJR010000002">
    <property type="protein sequence ID" value="MBN8431102.1"/>
    <property type="molecule type" value="Genomic_DNA"/>
</dbReference>
<reference evidence="3 4" key="1">
    <citation type="submission" date="2020-12" db="EMBL/GenBank/DDBJ databases">
        <title>Oil enriched cultivation method for isolating marine PHA-producing bacteria.</title>
        <authorList>
            <person name="Zheng W."/>
            <person name="Yu S."/>
            <person name="Huang Y."/>
        </authorList>
    </citation>
    <scope>NUCLEOTIDE SEQUENCE [LARGE SCALE GENOMIC DNA]</scope>
    <source>
        <strain evidence="3 4">SN0-2</strain>
    </source>
</reference>
<dbReference type="SUPFAM" id="SSF48179">
    <property type="entry name" value="6-phosphogluconate dehydrogenase C-terminal domain-like"/>
    <property type="match status" value="1"/>
</dbReference>
<feature type="domain" description="DUF2520" evidence="2">
    <location>
        <begin position="151"/>
        <end position="286"/>
    </location>
</feature>
<evidence type="ECO:0000313" key="4">
    <source>
        <dbReference type="Proteomes" id="UP000664293"/>
    </source>
</evidence>
<protein>
    <submittedName>
        <fullName evidence="3">DUF2520 domain-containing protein</fullName>
    </submittedName>
</protein>
<gene>
    <name evidence="3" type="ORF">JF535_09595</name>
</gene>
<dbReference type="InterPro" id="IPR037108">
    <property type="entry name" value="TM1727-like_C_sf"/>
</dbReference>
<sequence>MHSLNIIGAGNLGRTLGRLWHERQVFRVGGICNRSLASAREAVAFIGAGSAATEIGAMAPADFWLIAVPDDHIEVAAQALAAHLQRLPQHAGANTPSPTSTPTPTPVVFHCSGAMASSVLTDCLPARIASAHPVHSFADPARSLHDLPGSYVALEGDASARSLLEEAFANLECSCITLTPEQKVLYHAGSVMACNYLTVLLDLSLRTFSAAGIDENTARQLLGPIVVKTAQNNIALGPQKALTGPLVRGDIRTVARQLDALSQLTESAPPITPPTLADAYRLLGKAALPLAQKAGLNADTAQKLHTLFDEQTRE</sequence>
<dbReference type="SUPFAM" id="SSF51735">
    <property type="entry name" value="NAD(P)-binding Rossmann-fold domains"/>
    <property type="match status" value="1"/>
</dbReference>
<dbReference type="Gene3D" id="3.40.50.720">
    <property type="entry name" value="NAD(P)-binding Rossmann-like Domain"/>
    <property type="match status" value="1"/>
</dbReference>
<dbReference type="Proteomes" id="UP000664293">
    <property type="component" value="Unassembled WGS sequence"/>
</dbReference>
<keyword evidence="1" id="KW-0560">Oxidoreductase</keyword>
<proteinExistence type="predicted"/>
<dbReference type="PANTHER" id="PTHR40459">
    <property type="entry name" value="CONSERVED HYPOTHETICAL ALANINE AND LEUCINE RICH PROTEIN"/>
    <property type="match status" value="1"/>
</dbReference>
<dbReference type="InterPro" id="IPR008927">
    <property type="entry name" value="6-PGluconate_DH-like_C_sf"/>
</dbReference>
<dbReference type="Pfam" id="PF10728">
    <property type="entry name" value="DUF2520"/>
    <property type="match status" value="1"/>
</dbReference>
<dbReference type="InterPro" id="IPR018931">
    <property type="entry name" value="DUF2520"/>
</dbReference>
<comment type="caution">
    <text evidence="3">The sequence shown here is derived from an EMBL/GenBank/DDBJ whole genome shotgun (WGS) entry which is preliminary data.</text>
</comment>
<name>A0ABS3E776_9GAMM</name>
<dbReference type="Gene3D" id="1.10.1040.20">
    <property type="entry name" value="ProC-like, C-terminal domain"/>
    <property type="match status" value="1"/>
</dbReference>
<evidence type="ECO:0000259" key="2">
    <source>
        <dbReference type="Pfam" id="PF10728"/>
    </source>
</evidence>
<evidence type="ECO:0000313" key="3">
    <source>
        <dbReference type="EMBL" id="MBN8431102.1"/>
    </source>
</evidence>
<dbReference type="PANTHER" id="PTHR40459:SF1">
    <property type="entry name" value="CONSERVED HYPOTHETICAL ALANINE AND LEUCINE RICH PROTEIN"/>
    <property type="match status" value="1"/>
</dbReference>
<dbReference type="InterPro" id="IPR036291">
    <property type="entry name" value="NAD(P)-bd_dom_sf"/>
</dbReference>
<dbReference type="RefSeq" id="WP_207001557.1">
    <property type="nucleotide sequence ID" value="NZ_JAEKJR010000002.1"/>
</dbReference>
<evidence type="ECO:0000256" key="1">
    <source>
        <dbReference type="ARBA" id="ARBA00023002"/>
    </source>
</evidence>
<keyword evidence="4" id="KW-1185">Reference proteome</keyword>